<accession>A0A6I1MSY4</accession>
<gene>
    <name evidence="1" type="ORF">GBZ86_16290</name>
</gene>
<evidence type="ECO:0000313" key="2">
    <source>
        <dbReference type="Proteomes" id="UP000430345"/>
    </source>
</evidence>
<dbReference type="OrthoDB" id="1929132at2"/>
<dbReference type="AlphaFoldDB" id="A0A6I1MSY4"/>
<dbReference type="EMBL" id="WHJC01000554">
    <property type="protein sequence ID" value="MPQ45277.1"/>
    <property type="molecule type" value="Genomic_DNA"/>
</dbReference>
<comment type="caution">
    <text evidence="1">The sequence shown here is derived from an EMBL/GenBank/DDBJ whole genome shotgun (WGS) entry which is preliminary data.</text>
</comment>
<proteinExistence type="predicted"/>
<reference evidence="1 2" key="1">
    <citation type="submission" date="2019-10" db="EMBL/GenBank/DDBJ databases">
        <title>The Genome Sequence of Clostridium tarantellae Isolated from Fish Brain.</title>
        <authorList>
            <person name="Bano L."/>
            <person name="Kiel M."/>
            <person name="Sales G."/>
            <person name="Doxey A.C."/>
            <person name="Mansfield M.J."/>
            <person name="Schiavone M."/>
            <person name="Rossetto O."/>
            <person name="Pirazzini M."/>
            <person name="Dobrindt U."/>
            <person name="Montecucco C."/>
        </authorList>
    </citation>
    <scope>NUCLEOTIDE SEQUENCE [LARGE SCALE GENOMIC DNA]</scope>
    <source>
        <strain evidence="1 2">DSM 3997</strain>
    </source>
</reference>
<evidence type="ECO:0000313" key="1">
    <source>
        <dbReference type="EMBL" id="MPQ45277.1"/>
    </source>
</evidence>
<name>A0A6I1MSY4_9CLOT</name>
<sequence length="146" mass="16756">MRYAIDIMDESIKKEIISELISLGHVVIDCSDKDSMSLGENLYKKVLLSNSIKPTYFIRFKEDLGDKDKIEFYGDESVLTNILSLDLEEIVNNLKLEQICIKSGKELYLIKNLYAICIIVRLVTKESCIKKDFISSILKNLIKSLK</sequence>
<protein>
    <submittedName>
        <fullName evidence="1">Uncharacterized protein</fullName>
    </submittedName>
</protein>
<organism evidence="1 2">
    <name type="scientific">Clostridium tarantellae</name>
    <dbReference type="NCBI Taxonomy" id="39493"/>
    <lineage>
        <taxon>Bacteria</taxon>
        <taxon>Bacillati</taxon>
        <taxon>Bacillota</taxon>
        <taxon>Clostridia</taxon>
        <taxon>Eubacteriales</taxon>
        <taxon>Clostridiaceae</taxon>
        <taxon>Clostridium</taxon>
    </lineage>
</organism>
<dbReference type="RefSeq" id="WP_152892410.1">
    <property type="nucleotide sequence ID" value="NZ_WHJC01000554.1"/>
</dbReference>
<dbReference type="Proteomes" id="UP000430345">
    <property type="component" value="Unassembled WGS sequence"/>
</dbReference>
<keyword evidence="2" id="KW-1185">Reference proteome</keyword>